<keyword evidence="2" id="KW-0732">Signal</keyword>
<name>A0A482VPP7_ASBVE</name>
<dbReference type="OrthoDB" id="6755869at2759"/>
<evidence type="ECO:0000313" key="3">
    <source>
        <dbReference type="EMBL" id="RZC34693.1"/>
    </source>
</evidence>
<feature type="region of interest" description="Disordered" evidence="1">
    <location>
        <begin position="180"/>
        <end position="201"/>
    </location>
</feature>
<evidence type="ECO:0000313" key="4">
    <source>
        <dbReference type="Proteomes" id="UP000292052"/>
    </source>
</evidence>
<gene>
    <name evidence="3" type="ORF">BDFB_008246</name>
</gene>
<feature type="chain" id="PRO_5019758000" evidence="2">
    <location>
        <begin position="19"/>
        <end position="276"/>
    </location>
</feature>
<feature type="signal peptide" evidence="2">
    <location>
        <begin position="1"/>
        <end position="18"/>
    </location>
</feature>
<evidence type="ECO:0000256" key="1">
    <source>
        <dbReference type="SAM" id="MobiDB-lite"/>
    </source>
</evidence>
<proteinExistence type="predicted"/>
<feature type="compositionally biased region" description="Basic residues" evidence="1">
    <location>
        <begin position="34"/>
        <end position="43"/>
    </location>
</feature>
<keyword evidence="4" id="KW-1185">Reference proteome</keyword>
<comment type="caution">
    <text evidence="3">The sequence shown here is derived from an EMBL/GenBank/DDBJ whole genome shotgun (WGS) entry which is preliminary data.</text>
</comment>
<organism evidence="3 4">
    <name type="scientific">Asbolus verrucosus</name>
    <name type="common">Desert ironclad beetle</name>
    <dbReference type="NCBI Taxonomy" id="1661398"/>
    <lineage>
        <taxon>Eukaryota</taxon>
        <taxon>Metazoa</taxon>
        <taxon>Ecdysozoa</taxon>
        <taxon>Arthropoda</taxon>
        <taxon>Hexapoda</taxon>
        <taxon>Insecta</taxon>
        <taxon>Pterygota</taxon>
        <taxon>Neoptera</taxon>
        <taxon>Endopterygota</taxon>
        <taxon>Coleoptera</taxon>
        <taxon>Polyphaga</taxon>
        <taxon>Cucujiformia</taxon>
        <taxon>Tenebrionidae</taxon>
        <taxon>Pimeliinae</taxon>
        <taxon>Asbolus</taxon>
    </lineage>
</organism>
<protein>
    <submittedName>
        <fullName evidence="3">Uncharacterized protein</fullName>
    </submittedName>
</protein>
<dbReference type="EMBL" id="QDEB01077549">
    <property type="protein sequence ID" value="RZC34693.1"/>
    <property type="molecule type" value="Genomic_DNA"/>
</dbReference>
<feature type="region of interest" description="Disordered" evidence="1">
    <location>
        <begin position="27"/>
        <end position="48"/>
    </location>
</feature>
<dbReference type="Proteomes" id="UP000292052">
    <property type="component" value="Unassembled WGS sequence"/>
</dbReference>
<sequence length="276" mass="30003">MLTTTILSSLLITNLVLCIPPNDKALFGDDPESRHRKRGRPCRGRSNPQGRTFFDWSFQHIDVNYNYNYNINCGGGGGGVQHEGGNGGGPNKPILQGILQGINNRPPGEGLFGPNGPFTFVQSQVQNIVANGQGLGSLLPEGGIFNGEGLGSLLPEGGLFNGQGISSLFENGLFSNIFNRPPSPPPGGPSYEVTTAKPDGQDPDDIIYNDEKPVHEDHDDVVPDNYNRPGQYIVASNPIFGQHVYDLPDFNPNKAIRQFNRELNRFARPVAHLFGR</sequence>
<accession>A0A482VPP7</accession>
<dbReference type="AlphaFoldDB" id="A0A482VPP7"/>
<evidence type="ECO:0000256" key="2">
    <source>
        <dbReference type="SAM" id="SignalP"/>
    </source>
</evidence>
<reference evidence="3 4" key="1">
    <citation type="submission" date="2017-03" db="EMBL/GenBank/DDBJ databases">
        <title>Genome of the blue death feigning beetle - Asbolus verrucosus.</title>
        <authorList>
            <person name="Rider S.D."/>
        </authorList>
    </citation>
    <scope>NUCLEOTIDE SEQUENCE [LARGE SCALE GENOMIC DNA]</scope>
    <source>
        <strain evidence="3">Butters</strain>
        <tissue evidence="3">Head and leg muscle</tissue>
    </source>
</reference>